<dbReference type="AlphaFoldDB" id="A0A1H7Y2H4"/>
<dbReference type="GO" id="GO:0009116">
    <property type="term" value="P:nucleoside metabolic process"/>
    <property type="evidence" value="ECO:0007669"/>
    <property type="project" value="InterPro"/>
</dbReference>
<sequence length="444" mass="48641">MRYLPHTDEDIAEMLKAVGKESLDALFSTIPEACRRRTDLELPEALTEWELNDIMGSLAGSMAVSPEYRIFLGAGSYEHFIPASVTYLLERSEFSTAYTPYQPEISQGTLQAVFEYQTLVAALLGMDIANASLYDGASALAEALLMAARVSRRQKVALSSLIHPLYRRVVRTYLEPAGFEILELPYAADGRTDLNHLGNLDDLAAIAVQSPNTFGCIEDLAAIGNLTRGTKTLFIASFTEPLAYGLYKSPGSQGADIACGEGQSFGIPQSYGGPGLGMFACLKPYLRSMPGRLVGQTTDREGKRGFVLTLATREQHIRREKATSNICTNSSLCAVTSAMYMASLGGTGLRELAKLNYDKTEYLKKELNRAGFKTPFAGPTFNEFVVEFPVGFECAYQRLLDQNIVAGLPLGRYYPELPNGYLLCVTETKTREDLDTLVARLSNP</sequence>
<dbReference type="PANTHER" id="PTHR42806:SF1">
    <property type="entry name" value="GLYCINE DEHYDROGENASE (DECARBOXYLATING)"/>
    <property type="match status" value="1"/>
</dbReference>
<dbReference type="RefSeq" id="WP_093883596.1">
    <property type="nucleotide sequence ID" value="NZ_FOBS01000013.1"/>
</dbReference>
<dbReference type="Gene3D" id="3.40.640.10">
    <property type="entry name" value="Type I PLP-dependent aspartate aminotransferase-like (Major domain)"/>
    <property type="match status" value="1"/>
</dbReference>
<dbReference type="InterPro" id="IPR023010">
    <property type="entry name" value="GcvPA"/>
</dbReference>
<dbReference type="EC" id="1.4.4.2" evidence="4"/>
<evidence type="ECO:0000256" key="4">
    <source>
        <dbReference type="HAMAP-Rule" id="MF_00712"/>
    </source>
</evidence>
<dbReference type="Proteomes" id="UP000198744">
    <property type="component" value="Unassembled WGS sequence"/>
</dbReference>
<evidence type="ECO:0000256" key="2">
    <source>
        <dbReference type="ARBA" id="ARBA00023002"/>
    </source>
</evidence>
<dbReference type="InterPro" id="IPR015424">
    <property type="entry name" value="PyrdxlP-dep_Trfase"/>
</dbReference>
<dbReference type="Pfam" id="PF02347">
    <property type="entry name" value="GDC-P"/>
    <property type="match status" value="1"/>
</dbReference>
<keyword evidence="2 4" id="KW-0560">Oxidoreductase</keyword>
<keyword evidence="7" id="KW-1185">Reference proteome</keyword>
<comment type="catalytic activity">
    <reaction evidence="3 4">
        <text>N(6)-[(R)-lipoyl]-L-lysyl-[glycine-cleavage complex H protein] + glycine + H(+) = N(6)-[(R)-S(8)-aminomethyldihydrolipoyl]-L-lysyl-[glycine-cleavage complex H protein] + CO2</text>
        <dbReference type="Rhea" id="RHEA:24304"/>
        <dbReference type="Rhea" id="RHEA-COMP:10494"/>
        <dbReference type="Rhea" id="RHEA-COMP:10495"/>
        <dbReference type="ChEBI" id="CHEBI:15378"/>
        <dbReference type="ChEBI" id="CHEBI:16526"/>
        <dbReference type="ChEBI" id="CHEBI:57305"/>
        <dbReference type="ChEBI" id="CHEBI:83099"/>
        <dbReference type="ChEBI" id="CHEBI:83143"/>
        <dbReference type="EC" id="1.4.4.2"/>
    </reaction>
</comment>
<dbReference type="NCBIfam" id="NF001696">
    <property type="entry name" value="PRK00451.1"/>
    <property type="match status" value="1"/>
</dbReference>
<dbReference type="OrthoDB" id="9801272at2"/>
<dbReference type="EMBL" id="FOBS01000013">
    <property type="protein sequence ID" value="SEM40064.1"/>
    <property type="molecule type" value="Genomic_DNA"/>
</dbReference>
<evidence type="ECO:0000256" key="3">
    <source>
        <dbReference type="ARBA" id="ARBA00049026"/>
    </source>
</evidence>
<gene>
    <name evidence="4" type="primary">gcvPA</name>
    <name evidence="6" type="ORF">SAMN04489760_11369</name>
</gene>
<dbReference type="InterPro" id="IPR015421">
    <property type="entry name" value="PyrdxlP-dep_Trfase_major"/>
</dbReference>
<evidence type="ECO:0000313" key="7">
    <source>
        <dbReference type="Proteomes" id="UP000198744"/>
    </source>
</evidence>
<dbReference type="InterPro" id="IPR049315">
    <property type="entry name" value="GDC-P_N"/>
</dbReference>
<dbReference type="InterPro" id="IPR020581">
    <property type="entry name" value="GDC_P"/>
</dbReference>
<name>A0A1H7Y2H4_9BACT</name>
<evidence type="ECO:0000313" key="6">
    <source>
        <dbReference type="EMBL" id="SEM40064.1"/>
    </source>
</evidence>
<accession>A0A1H7Y2H4</accession>
<dbReference type="STRING" id="43775.SAMN04489760_11369"/>
<feature type="domain" description="Glycine cleavage system P-protein N-terminal" evidence="5">
    <location>
        <begin position="1"/>
        <end position="439"/>
    </location>
</feature>
<proteinExistence type="inferred from homology"/>
<dbReference type="HAMAP" id="MF_00712">
    <property type="entry name" value="GcvPA"/>
    <property type="match status" value="1"/>
</dbReference>
<protein>
    <recommendedName>
        <fullName evidence="4">Probable glycine dehydrogenase (decarboxylating) subunit 1</fullName>
        <ecNumber evidence="4">1.4.4.2</ecNumber>
    </recommendedName>
    <alternativeName>
        <fullName evidence="4">Glycine cleavage system P-protein subunit 1</fullName>
    </alternativeName>
    <alternativeName>
        <fullName evidence="4">Glycine decarboxylase subunit 1</fullName>
    </alternativeName>
    <alternativeName>
        <fullName evidence="4">Glycine dehydrogenase (aminomethyl-transferring) subunit 1</fullName>
    </alternativeName>
</protein>
<dbReference type="PANTHER" id="PTHR42806">
    <property type="entry name" value="GLYCINE CLEAVAGE SYSTEM P-PROTEIN"/>
    <property type="match status" value="1"/>
</dbReference>
<dbReference type="CDD" id="cd00613">
    <property type="entry name" value="GDC-P"/>
    <property type="match status" value="1"/>
</dbReference>
<dbReference type="GO" id="GO:0004375">
    <property type="term" value="F:glycine dehydrogenase (decarboxylating) activity"/>
    <property type="evidence" value="ECO:0007669"/>
    <property type="project" value="UniProtKB-EC"/>
</dbReference>
<comment type="similarity">
    <text evidence="4">Belongs to the GcvP family. N-terminal subunit subfamily.</text>
</comment>
<dbReference type="PIRSF" id="PIRSF006815">
    <property type="entry name" value="GcvPA"/>
    <property type="match status" value="1"/>
</dbReference>
<comment type="subunit">
    <text evidence="4">The glycine cleavage system is composed of four proteins: P, T, L and H. In this organism, the P 'protein' is a heterodimer of two subunits.</text>
</comment>
<comment type="function">
    <text evidence="1 4">The glycine cleavage system catalyzes the degradation of glycine. The P protein binds the alpha-amino group of glycine through its pyridoxal phosphate cofactor; CO(2) is released and the remaining methylamine moiety is then transferred to the lipoamide cofactor of the H protein.</text>
</comment>
<dbReference type="Gene3D" id="3.90.1150.10">
    <property type="entry name" value="Aspartate Aminotransferase, domain 1"/>
    <property type="match status" value="1"/>
</dbReference>
<evidence type="ECO:0000259" key="5">
    <source>
        <dbReference type="Pfam" id="PF02347"/>
    </source>
</evidence>
<reference evidence="6 7" key="1">
    <citation type="submission" date="2016-10" db="EMBL/GenBank/DDBJ databases">
        <authorList>
            <person name="de Groot N.N."/>
        </authorList>
    </citation>
    <scope>NUCLEOTIDE SEQUENCE [LARGE SCALE GENOMIC DNA]</scope>
    <source>
        <strain evidence="6 7">DSM 8423</strain>
    </source>
</reference>
<organism evidence="6 7">
    <name type="scientific">Syntrophus gentianae</name>
    <dbReference type="NCBI Taxonomy" id="43775"/>
    <lineage>
        <taxon>Bacteria</taxon>
        <taxon>Pseudomonadati</taxon>
        <taxon>Thermodesulfobacteriota</taxon>
        <taxon>Syntrophia</taxon>
        <taxon>Syntrophales</taxon>
        <taxon>Syntrophaceae</taxon>
        <taxon>Syntrophus</taxon>
    </lineage>
</organism>
<evidence type="ECO:0000256" key="1">
    <source>
        <dbReference type="ARBA" id="ARBA00003788"/>
    </source>
</evidence>
<dbReference type="InterPro" id="IPR015422">
    <property type="entry name" value="PyrdxlP-dep_Trfase_small"/>
</dbReference>
<dbReference type="GO" id="GO:0019464">
    <property type="term" value="P:glycine decarboxylation via glycine cleavage system"/>
    <property type="evidence" value="ECO:0007669"/>
    <property type="project" value="UniProtKB-UniRule"/>
</dbReference>
<dbReference type="SUPFAM" id="SSF53383">
    <property type="entry name" value="PLP-dependent transferases"/>
    <property type="match status" value="1"/>
</dbReference>